<dbReference type="Gene3D" id="3.30.110.170">
    <property type="entry name" value="Protein of unknown function (DUF541), domain 1"/>
    <property type="match status" value="1"/>
</dbReference>
<sequence>MANSLRSFTCQTASMDTGVSVVGSGQVSAPADVLRMALSVGHDAADVATAVAQVADRTDAVLAALRQQGVEAADIATSSVNVHPQYKEMGSPGGYHAAHTLTVRTKDLTGFGRLLNAAVDAAGNSLGLDFLQFDIEEKTPLLTQARELAFRQARTKAQELAGLAGYSLGSVTSISESYSHAPFQEQSQMLGKGFDAPLNISPGAQTIELSLEVHFSWA</sequence>
<dbReference type="AlphaFoldDB" id="A0A4V2RYT5"/>
<gene>
    <name evidence="1" type="ORF">EV652_110117</name>
</gene>
<organism evidence="1 2">
    <name type="scientific">Kribbella steppae</name>
    <dbReference type="NCBI Taxonomy" id="2512223"/>
    <lineage>
        <taxon>Bacteria</taxon>
        <taxon>Bacillati</taxon>
        <taxon>Actinomycetota</taxon>
        <taxon>Actinomycetes</taxon>
        <taxon>Propionibacteriales</taxon>
        <taxon>Kribbellaceae</taxon>
        <taxon>Kribbella</taxon>
    </lineage>
</organism>
<dbReference type="PANTHER" id="PTHR34387">
    <property type="entry name" value="SLR1258 PROTEIN"/>
    <property type="match status" value="1"/>
</dbReference>
<dbReference type="Gene3D" id="3.30.70.2970">
    <property type="entry name" value="Protein of unknown function (DUF541), domain 2"/>
    <property type="match status" value="1"/>
</dbReference>
<dbReference type="GO" id="GO:0006974">
    <property type="term" value="P:DNA damage response"/>
    <property type="evidence" value="ECO:0007669"/>
    <property type="project" value="TreeGrafter"/>
</dbReference>
<dbReference type="InterPro" id="IPR007497">
    <property type="entry name" value="SIMPL/DUF541"/>
</dbReference>
<dbReference type="InterPro" id="IPR052022">
    <property type="entry name" value="26kDa_periplasmic_antigen"/>
</dbReference>
<reference evidence="1 2" key="1">
    <citation type="journal article" date="2015" name="Stand. Genomic Sci.">
        <title>Genomic Encyclopedia of Bacterial and Archaeal Type Strains, Phase III: the genomes of soil and plant-associated and newly described type strains.</title>
        <authorList>
            <person name="Whitman W.B."/>
            <person name="Woyke T."/>
            <person name="Klenk H.P."/>
            <person name="Zhou Y."/>
            <person name="Lilburn T.G."/>
            <person name="Beck B.J."/>
            <person name="De Vos P."/>
            <person name="Vandamme P."/>
            <person name="Eisen J.A."/>
            <person name="Garrity G."/>
            <person name="Hugenholtz P."/>
            <person name="Kyrpides N.C."/>
        </authorList>
    </citation>
    <scope>NUCLEOTIDE SEQUENCE [LARGE SCALE GENOMIC DNA]</scope>
    <source>
        <strain evidence="1 2">VKM Ac-2572</strain>
    </source>
</reference>
<evidence type="ECO:0008006" key="3">
    <source>
        <dbReference type="Google" id="ProtNLM"/>
    </source>
</evidence>
<dbReference type="Proteomes" id="UP000294508">
    <property type="component" value="Unassembled WGS sequence"/>
</dbReference>
<evidence type="ECO:0000313" key="2">
    <source>
        <dbReference type="Proteomes" id="UP000294508"/>
    </source>
</evidence>
<accession>A0A4V2RYT5</accession>
<comment type="caution">
    <text evidence="1">The sequence shown here is derived from an EMBL/GenBank/DDBJ whole genome shotgun (WGS) entry which is preliminary data.</text>
</comment>
<dbReference type="Pfam" id="PF04402">
    <property type="entry name" value="SIMPL"/>
    <property type="match status" value="1"/>
</dbReference>
<dbReference type="EMBL" id="SLWN01000010">
    <property type="protein sequence ID" value="TCO22132.1"/>
    <property type="molecule type" value="Genomic_DNA"/>
</dbReference>
<protein>
    <recommendedName>
        <fullName evidence="3">Secreted protein</fullName>
    </recommendedName>
</protein>
<proteinExistence type="predicted"/>
<dbReference type="PANTHER" id="PTHR34387:SF2">
    <property type="entry name" value="SLR1258 PROTEIN"/>
    <property type="match status" value="1"/>
</dbReference>
<keyword evidence="2" id="KW-1185">Reference proteome</keyword>
<name>A0A4V2RYT5_9ACTN</name>
<evidence type="ECO:0000313" key="1">
    <source>
        <dbReference type="EMBL" id="TCO22132.1"/>
    </source>
</evidence>